<organism evidence="2 3">
    <name type="scientific">Mycena chlorophos</name>
    <name type="common">Agaric fungus</name>
    <name type="synonym">Agaricus chlorophos</name>
    <dbReference type="NCBI Taxonomy" id="658473"/>
    <lineage>
        <taxon>Eukaryota</taxon>
        <taxon>Fungi</taxon>
        <taxon>Dikarya</taxon>
        <taxon>Basidiomycota</taxon>
        <taxon>Agaricomycotina</taxon>
        <taxon>Agaricomycetes</taxon>
        <taxon>Agaricomycetidae</taxon>
        <taxon>Agaricales</taxon>
        <taxon>Marasmiineae</taxon>
        <taxon>Mycenaceae</taxon>
        <taxon>Mycena</taxon>
    </lineage>
</organism>
<reference evidence="2" key="1">
    <citation type="submission" date="2014-09" db="EMBL/GenBank/DDBJ databases">
        <title>Genome sequence of the luminous mushroom Mycena chlorophos for searching fungal bioluminescence genes.</title>
        <authorList>
            <person name="Tanaka Y."/>
            <person name="Kasuga D."/>
            <person name="Oba Y."/>
            <person name="Hase S."/>
            <person name="Sato K."/>
            <person name="Oba Y."/>
            <person name="Sakakibara Y."/>
        </authorList>
    </citation>
    <scope>NUCLEOTIDE SEQUENCE</scope>
</reference>
<evidence type="ECO:0000313" key="2">
    <source>
        <dbReference type="EMBL" id="GAT52272.1"/>
    </source>
</evidence>
<dbReference type="EMBL" id="DF847675">
    <property type="protein sequence ID" value="GAT52272.1"/>
    <property type="molecule type" value="Genomic_DNA"/>
</dbReference>
<sequence>MSTPPIFKLPDELLDAIFDSRSMALRDQWALIRTSQRLRRVLLFPYLRHSGITQASIDSGTLRIFDSFRLIVIVGNMRPIKRLICFDRTAEPGVERTGATVRQLGTVLKSVPPIPDVLIYNRPTQVRTDAVPLLLEMPALSPTSTVLIITPDSEWILSRPRLRPIHGVFLPPPHGRYWKDTFGPTFWRTVGKLLLVVIWITSFTVSGLIPGMLLYNAVVPPFIWMRKTLRGRWQLEDRLRYDLKSRPAAIAMLRQSKPLPRHRMKDRDLHRSMLFFTGWMRVQYLAVPNGRPLVLATIVNSNPVDDSDSELTIRRPERIQSAQFDAVLRSLDSGARIKHLAVDPGVGLAYEQLFDLLRRHPAVESVTLNRKSITTRRRSLQVASGDNRLASPTIHRIQTPMAYLPDFLPISPNVQKISLRDCGVAATHSAALEAISGLPGTHPICLGFVLDSTSLSGSFPWNTTQDRQPHDEESQLQLETRLVRVEEITVNSVSDSKRAQARGEQGNQAFARWLGLFPNLNKLVIASRFVLTAKGVDEKKRAELVKEILERCRGLDESSIIWVVGGRSPSS</sequence>
<evidence type="ECO:0000256" key="1">
    <source>
        <dbReference type="SAM" id="Phobius"/>
    </source>
</evidence>
<evidence type="ECO:0000313" key="3">
    <source>
        <dbReference type="Proteomes" id="UP000815677"/>
    </source>
</evidence>
<accession>A0ABQ0LMJ5</accession>
<keyword evidence="1" id="KW-0812">Transmembrane</keyword>
<keyword evidence="1" id="KW-1133">Transmembrane helix</keyword>
<feature type="transmembrane region" description="Helical" evidence="1">
    <location>
        <begin position="193"/>
        <end position="215"/>
    </location>
</feature>
<dbReference type="Proteomes" id="UP000815677">
    <property type="component" value="Unassembled WGS sequence"/>
</dbReference>
<gene>
    <name evidence="2" type="ORF">MCHLO_09341</name>
</gene>
<keyword evidence="1" id="KW-0472">Membrane</keyword>
<name>A0ABQ0LMJ5_MYCCL</name>
<protein>
    <recommendedName>
        <fullName evidence="4">F-box domain-containing protein</fullName>
    </recommendedName>
</protein>
<evidence type="ECO:0008006" key="4">
    <source>
        <dbReference type="Google" id="ProtNLM"/>
    </source>
</evidence>
<proteinExistence type="predicted"/>
<keyword evidence="3" id="KW-1185">Reference proteome</keyword>